<name>A0A242NS79_9GAMM</name>
<sequence>MTLNHLPSSNNTLNKIPIRNIWLLLLYASDLYRDINEQQRVKFEKNPEKIIDLIAELYFKVVNDRLRKSLSNGYQSRIQTLTRVRGKIDYFGTARKFLLEKGKVQCSYDELTCNTPKNQYIHGAAHVLLNQLTNHDLRDECKKIINRFNMLNVGQLKSYNYKADYFDKYNRQDILLLSIAKLIFELSIPTEFVGNHSVNILNKTDEWLRFLFEKAIIGFCHIHLDRNKYSISSGKKFKWQYTQSTNNIEKFMPTMKTDLIIENITANNRLIIDTKCTSIFSQNSYSFKTPHLYQLYAYVRSQEHDNDPLSLSSSGMLLYPTVNKSIYEHVIIQGHKLIFCTIDLTQDAQSIKTSLLTLFSDI</sequence>
<dbReference type="PANTHER" id="PTHR38733">
    <property type="entry name" value="PROTEIN MCRC"/>
    <property type="match status" value="1"/>
</dbReference>
<evidence type="ECO:0000313" key="1">
    <source>
        <dbReference type="EMBL" id="OTQ48339.1"/>
    </source>
</evidence>
<reference evidence="1 2" key="1">
    <citation type="submission" date="2017-03" db="EMBL/GenBank/DDBJ databases">
        <title>Comparative genomics of honeybee gut symbionts reveal geographically distinct and subgroup specific antibiotic resistance.</title>
        <authorList>
            <person name="Ludvigsen J."/>
            <person name="Porcellato D."/>
            <person name="Labee-Lund T.M."/>
            <person name="Amdam G.V."/>
            <person name="Rudi K."/>
        </authorList>
    </citation>
    <scope>NUCLEOTIDE SEQUENCE [LARGE SCALE GENOMIC DNA]</scope>
    <source>
        <strain evidence="1 2">A-4-12</strain>
    </source>
</reference>
<dbReference type="PANTHER" id="PTHR38733:SF1">
    <property type="entry name" value="TYPE IV METHYL-DIRECTED RESTRICTION ENZYME ECOKMCRBC"/>
    <property type="match status" value="1"/>
</dbReference>
<gene>
    <name evidence="1" type="ORF">B6D06_10675</name>
</gene>
<accession>A0A242NS79</accession>
<dbReference type="Pfam" id="PF10117">
    <property type="entry name" value="McrBC"/>
    <property type="match status" value="1"/>
</dbReference>
<dbReference type="AlphaFoldDB" id="A0A242NS79"/>
<dbReference type="EMBL" id="NASK01000103">
    <property type="protein sequence ID" value="OTQ48339.1"/>
    <property type="molecule type" value="Genomic_DNA"/>
</dbReference>
<proteinExistence type="predicted"/>
<protein>
    <recommendedName>
        <fullName evidence="3">5-methylcytosine-specific restriction endonuclease system specificity protein McrC</fullName>
    </recommendedName>
</protein>
<evidence type="ECO:0008006" key="3">
    <source>
        <dbReference type="Google" id="ProtNLM"/>
    </source>
</evidence>
<dbReference type="InterPro" id="IPR019292">
    <property type="entry name" value="McrC"/>
</dbReference>
<comment type="caution">
    <text evidence="1">The sequence shown here is derived from an EMBL/GenBank/DDBJ whole genome shotgun (WGS) entry which is preliminary data.</text>
</comment>
<dbReference type="Proteomes" id="UP000194968">
    <property type="component" value="Unassembled WGS sequence"/>
</dbReference>
<dbReference type="PIRSF" id="PIRSF003109">
    <property type="entry name" value="McrC"/>
    <property type="match status" value="1"/>
</dbReference>
<dbReference type="RefSeq" id="WP_086321096.1">
    <property type="nucleotide sequence ID" value="NZ_NASK01000103.1"/>
</dbReference>
<dbReference type="GO" id="GO:0009307">
    <property type="term" value="P:DNA restriction-modification system"/>
    <property type="evidence" value="ECO:0007669"/>
    <property type="project" value="InterPro"/>
</dbReference>
<evidence type="ECO:0000313" key="2">
    <source>
        <dbReference type="Proteomes" id="UP000194968"/>
    </source>
</evidence>
<dbReference type="OrthoDB" id="5500856at2"/>
<dbReference type="InterPro" id="IPR014407">
    <property type="entry name" value="McrC_bac"/>
</dbReference>
<organism evidence="1 2">
    <name type="scientific">Gilliamella apis</name>
    <dbReference type="NCBI Taxonomy" id="1970738"/>
    <lineage>
        <taxon>Bacteria</taxon>
        <taxon>Pseudomonadati</taxon>
        <taxon>Pseudomonadota</taxon>
        <taxon>Gammaproteobacteria</taxon>
        <taxon>Orbales</taxon>
        <taxon>Orbaceae</taxon>
        <taxon>Gilliamella</taxon>
    </lineage>
</organism>